<comment type="caution">
    <text evidence="2">The sequence shown here is derived from an EMBL/GenBank/DDBJ whole genome shotgun (WGS) entry which is preliminary data.</text>
</comment>
<evidence type="ECO:0000256" key="1">
    <source>
        <dbReference type="SAM" id="MobiDB-lite"/>
    </source>
</evidence>
<dbReference type="Proteomes" id="UP001165060">
    <property type="component" value="Unassembled WGS sequence"/>
</dbReference>
<feature type="non-terminal residue" evidence="2">
    <location>
        <position position="1"/>
    </location>
</feature>
<feature type="compositionally biased region" description="Polar residues" evidence="1">
    <location>
        <begin position="1"/>
        <end position="10"/>
    </location>
</feature>
<proteinExistence type="predicted"/>
<feature type="compositionally biased region" description="Low complexity" evidence="1">
    <location>
        <begin position="25"/>
        <end position="35"/>
    </location>
</feature>
<organism evidence="2 3">
    <name type="scientific">Tetraparma gracilis</name>
    <dbReference type="NCBI Taxonomy" id="2962635"/>
    <lineage>
        <taxon>Eukaryota</taxon>
        <taxon>Sar</taxon>
        <taxon>Stramenopiles</taxon>
        <taxon>Ochrophyta</taxon>
        <taxon>Bolidophyceae</taxon>
        <taxon>Parmales</taxon>
        <taxon>Triparmaceae</taxon>
        <taxon>Tetraparma</taxon>
    </lineage>
</organism>
<evidence type="ECO:0000313" key="3">
    <source>
        <dbReference type="Proteomes" id="UP001165060"/>
    </source>
</evidence>
<keyword evidence="3" id="KW-1185">Reference proteome</keyword>
<name>A0ABQ6MPD6_9STRA</name>
<gene>
    <name evidence="2" type="ORF">TeGR_g3059</name>
</gene>
<dbReference type="EMBL" id="BRYB01005833">
    <property type="protein sequence ID" value="GMI29544.1"/>
    <property type="molecule type" value="Genomic_DNA"/>
</dbReference>
<protein>
    <submittedName>
        <fullName evidence="2">Uncharacterized protein</fullName>
    </submittedName>
</protein>
<feature type="region of interest" description="Disordered" evidence="1">
    <location>
        <begin position="143"/>
        <end position="162"/>
    </location>
</feature>
<feature type="compositionally biased region" description="Pro residues" evidence="1">
    <location>
        <begin position="148"/>
        <end position="162"/>
    </location>
</feature>
<evidence type="ECO:0000313" key="2">
    <source>
        <dbReference type="EMBL" id="GMI29544.1"/>
    </source>
</evidence>
<sequence>NDDLSSQLGSKRQRQEFTHIPPVLSSTSSIQSTDSAPLPRATNDELFLGEDDGFMDMGGPSGDGALVDLTEDGLETLFESFAVDEEEVLPPPAPQELCPAKAQQQELCAALDGLPESMQKMLVTQLLSNITCLQAANLAACSPSPSCSSPPPTKAPAPPPTPAAAVTLPLASAALGAFLANALGAADAGHAGGCYESSVAAENRASGAMRAVTVEA</sequence>
<accession>A0ABQ6MPD6</accession>
<feature type="region of interest" description="Disordered" evidence="1">
    <location>
        <begin position="1"/>
        <end position="43"/>
    </location>
</feature>
<reference evidence="2 3" key="1">
    <citation type="journal article" date="2023" name="Commun. Biol.">
        <title>Genome analysis of Parmales, the sister group of diatoms, reveals the evolutionary specialization of diatoms from phago-mixotrophs to photoautotrophs.</title>
        <authorList>
            <person name="Ban H."/>
            <person name="Sato S."/>
            <person name="Yoshikawa S."/>
            <person name="Yamada K."/>
            <person name="Nakamura Y."/>
            <person name="Ichinomiya M."/>
            <person name="Sato N."/>
            <person name="Blanc-Mathieu R."/>
            <person name="Endo H."/>
            <person name="Kuwata A."/>
            <person name="Ogata H."/>
        </authorList>
    </citation>
    <scope>NUCLEOTIDE SEQUENCE [LARGE SCALE GENOMIC DNA]</scope>
</reference>